<name>B4NFT7_DROWI</name>
<dbReference type="SMART" id="SM00020">
    <property type="entry name" value="Tryp_SPc"/>
    <property type="match status" value="1"/>
</dbReference>
<protein>
    <recommendedName>
        <fullName evidence="4">Peptidase S1 domain-containing protein</fullName>
    </recommendedName>
</protein>
<keyword evidence="6" id="KW-1185">Reference proteome</keyword>
<dbReference type="InterPro" id="IPR001254">
    <property type="entry name" value="Trypsin_dom"/>
</dbReference>
<dbReference type="SMR" id="B4NFT7"/>
<proteinExistence type="inferred from homology"/>
<feature type="signal peptide" evidence="3">
    <location>
        <begin position="1"/>
        <end position="17"/>
    </location>
</feature>
<dbReference type="GO" id="GO:0006508">
    <property type="term" value="P:proteolysis"/>
    <property type="evidence" value="ECO:0007669"/>
    <property type="project" value="InterPro"/>
</dbReference>
<evidence type="ECO:0000256" key="2">
    <source>
        <dbReference type="ARBA" id="ARBA00024195"/>
    </source>
</evidence>
<dbReference type="Pfam" id="PF00089">
    <property type="entry name" value="Trypsin"/>
    <property type="match status" value="1"/>
</dbReference>
<dbReference type="EMBL" id="CH964251">
    <property type="protein sequence ID" value="EDW83154.2"/>
    <property type="molecule type" value="Genomic_DNA"/>
</dbReference>
<evidence type="ECO:0000256" key="3">
    <source>
        <dbReference type="SAM" id="SignalP"/>
    </source>
</evidence>
<keyword evidence="3" id="KW-0732">Signal</keyword>
<evidence type="ECO:0000313" key="6">
    <source>
        <dbReference type="Proteomes" id="UP000007798"/>
    </source>
</evidence>
<dbReference type="KEGG" id="dwi:6649524"/>
<dbReference type="InParanoid" id="B4NFT7"/>
<dbReference type="Proteomes" id="UP000007798">
    <property type="component" value="Unassembled WGS sequence"/>
</dbReference>
<evidence type="ECO:0000256" key="1">
    <source>
        <dbReference type="ARBA" id="ARBA00023157"/>
    </source>
</evidence>
<accession>B4NFT7</accession>
<dbReference type="SUPFAM" id="SSF50494">
    <property type="entry name" value="Trypsin-like serine proteases"/>
    <property type="match status" value="1"/>
</dbReference>
<dbReference type="OrthoDB" id="7840639at2759"/>
<dbReference type="PROSITE" id="PS50240">
    <property type="entry name" value="TRYPSIN_DOM"/>
    <property type="match status" value="1"/>
</dbReference>
<reference evidence="5 6" key="1">
    <citation type="journal article" date="2007" name="Nature">
        <title>Evolution of genes and genomes on the Drosophila phylogeny.</title>
        <authorList>
            <consortium name="Drosophila 12 Genomes Consortium"/>
            <person name="Clark A.G."/>
            <person name="Eisen M.B."/>
            <person name="Smith D.R."/>
            <person name="Bergman C.M."/>
            <person name="Oliver B."/>
            <person name="Markow T.A."/>
            <person name="Kaufman T.C."/>
            <person name="Kellis M."/>
            <person name="Gelbart W."/>
            <person name="Iyer V.N."/>
            <person name="Pollard D.A."/>
            <person name="Sackton T.B."/>
            <person name="Larracuente A.M."/>
            <person name="Singh N.D."/>
            <person name="Abad J.P."/>
            <person name="Abt D.N."/>
            <person name="Adryan B."/>
            <person name="Aguade M."/>
            <person name="Akashi H."/>
            <person name="Anderson W.W."/>
            <person name="Aquadro C.F."/>
            <person name="Ardell D.H."/>
            <person name="Arguello R."/>
            <person name="Artieri C.G."/>
            <person name="Barbash D.A."/>
            <person name="Barker D."/>
            <person name="Barsanti P."/>
            <person name="Batterham P."/>
            <person name="Batzoglou S."/>
            <person name="Begun D."/>
            <person name="Bhutkar A."/>
            <person name="Blanco E."/>
            <person name="Bosak S.A."/>
            <person name="Bradley R.K."/>
            <person name="Brand A.D."/>
            <person name="Brent M.R."/>
            <person name="Brooks A.N."/>
            <person name="Brown R.H."/>
            <person name="Butlin R.K."/>
            <person name="Caggese C."/>
            <person name="Calvi B.R."/>
            <person name="Bernardo de Carvalho A."/>
            <person name="Caspi A."/>
            <person name="Castrezana S."/>
            <person name="Celniker S.E."/>
            <person name="Chang J.L."/>
            <person name="Chapple C."/>
            <person name="Chatterji S."/>
            <person name="Chinwalla A."/>
            <person name="Civetta A."/>
            <person name="Clifton S.W."/>
            <person name="Comeron J.M."/>
            <person name="Costello J.C."/>
            <person name="Coyne J.A."/>
            <person name="Daub J."/>
            <person name="David R.G."/>
            <person name="Delcher A.L."/>
            <person name="Delehaunty K."/>
            <person name="Do C.B."/>
            <person name="Ebling H."/>
            <person name="Edwards K."/>
            <person name="Eickbush T."/>
            <person name="Evans J.D."/>
            <person name="Filipski A."/>
            <person name="Findeiss S."/>
            <person name="Freyhult E."/>
            <person name="Fulton L."/>
            <person name="Fulton R."/>
            <person name="Garcia A.C."/>
            <person name="Gardiner A."/>
            <person name="Garfield D.A."/>
            <person name="Garvin B.E."/>
            <person name="Gibson G."/>
            <person name="Gilbert D."/>
            <person name="Gnerre S."/>
            <person name="Godfrey J."/>
            <person name="Good R."/>
            <person name="Gotea V."/>
            <person name="Gravely B."/>
            <person name="Greenberg A.J."/>
            <person name="Griffiths-Jones S."/>
            <person name="Gross S."/>
            <person name="Guigo R."/>
            <person name="Gustafson E.A."/>
            <person name="Haerty W."/>
            <person name="Hahn M.W."/>
            <person name="Halligan D.L."/>
            <person name="Halpern A.L."/>
            <person name="Halter G.M."/>
            <person name="Han M.V."/>
            <person name="Heger A."/>
            <person name="Hillier L."/>
            <person name="Hinrichs A.S."/>
            <person name="Holmes I."/>
            <person name="Hoskins R.A."/>
            <person name="Hubisz M.J."/>
            <person name="Hultmark D."/>
            <person name="Huntley M.A."/>
            <person name="Jaffe D.B."/>
            <person name="Jagadeeshan S."/>
            <person name="Jeck W.R."/>
            <person name="Johnson J."/>
            <person name="Jones C.D."/>
            <person name="Jordan W.C."/>
            <person name="Karpen G.H."/>
            <person name="Kataoka E."/>
            <person name="Keightley P.D."/>
            <person name="Kheradpour P."/>
            <person name="Kirkness E.F."/>
            <person name="Koerich L.B."/>
            <person name="Kristiansen K."/>
            <person name="Kudrna D."/>
            <person name="Kulathinal R.J."/>
            <person name="Kumar S."/>
            <person name="Kwok R."/>
            <person name="Lander E."/>
            <person name="Langley C.H."/>
            <person name="Lapoint R."/>
            <person name="Lazzaro B.P."/>
            <person name="Lee S.J."/>
            <person name="Levesque L."/>
            <person name="Li R."/>
            <person name="Lin C.F."/>
            <person name="Lin M.F."/>
            <person name="Lindblad-Toh K."/>
            <person name="Llopart A."/>
            <person name="Long M."/>
            <person name="Low L."/>
            <person name="Lozovsky E."/>
            <person name="Lu J."/>
            <person name="Luo M."/>
            <person name="Machado C.A."/>
            <person name="Makalowski W."/>
            <person name="Marzo M."/>
            <person name="Matsuda M."/>
            <person name="Matzkin L."/>
            <person name="McAllister B."/>
            <person name="McBride C.S."/>
            <person name="McKernan B."/>
            <person name="McKernan K."/>
            <person name="Mendez-Lago M."/>
            <person name="Minx P."/>
            <person name="Mollenhauer M.U."/>
            <person name="Montooth K."/>
            <person name="Mount S.M."/>
            <person name="Mu X."/>
            <person name="Myers E."/>
            <person name="Negre B."/>
            <person name="Newfeld S."/>
            <person name="Nielsen R."/>
            <person name="Noor M.A."/>
            <person name="O'Grady P."/>
            <person name="Pachter L."/>
            <person name="Papaceit M."/>
            <person name="Parisi M.J."/>
            <person name="Parisi M."/>
            <person name="Parts L."/>
            <person name="Pedersen J.S."/>
            <person name="Pesole G."/>
            <person name="Phillippy A.M."/>
            <person name="Ponting C.P."/>
            <person name="Pop M."/>
            <person name="Porcelli D."/>
            <person name="Powell J.R."/>
            <person name="Prohaska S."/>
            <person name="Pruitt K."/>
            <person name="Puig M."/>
            <person name="Quesneville H."/>
            <person name="Ram K.R."/>
            <person name="Rand D."/>
            <person name="Rasmussen M.D."/>
            <person name="Reed L.K."/>
            <person name="Reenan R."/>
            <person name="Reily A."/>
            <person name="Remington K.A."/>
            <person name="Rieger T.T."/>
            <person name="Ritchie M.G."/>
            <person name="Robin C."/>
            <person name="Rogers Y.H."/>
            <person name="Rohde C."/>
            <person name="Rozas J."/>
            <person name="Rubenfield M.J."/>
            <person name="Ruiz A."/>
            <person name="Russo S."/>
            <person name="Salzberg S.L."/>
            <person name="Sanchez-Gracia A."/>
            <person name="Saranga D.J."/>
            <person name="Sato H."/>
            <person name="Schaeffer S.W."/>
            <person name="Schatz M.C."/>
            <person name="Schlenke T."/>
            <person name="Schwartz R."/>
            <person name="Segarra C."/>
            <person name="Singh R.S."/>
            <person name="Sirot L."/>
            <person name="Sirota M."/>
            <person name="Sisneros N.B."/>
            <person name="Smith C.D."/>
            <person name="Smith T.F."/>
            <person name="Spieth J."/>
            <person name="Stage D.E."/>
            <person name="Stark A."/>
            <person name="Stephan W."/>
            <person name="Strausberg R.L."/>
            <person name="Strempel S."/>
            <person name="Sturgill D."/>
            <person name="Sutton G."/>
            <person name="Sutton G.G."/>
            <person name="Tao W."/>
            <person name="Teichmann S."/>
            <person name="Tobari Y.N."/>
            <person name="Tomimura Y."/>
            <person name="Tsolas J.M."/>
            <person name="Valente V.L."/>
            <person name="Venter E."/>
            <person name="Venter J.C."/>
            <person name="Vicario S."/>
            <person name="Vieira F.G."/>
            <person name="Vilella A.J."/>
            <person name="Villasante A."/>
            <person name="Walenz B."/>
            <person name="Wang J."/>
            <person name="Wasserman M."/>
            <person name="Watts T."/>
            <person name="Wilson D."/>
            <person name="Wilson R.K."/>
            <person name="Wing R.A."/>
            <person name="Wolfner M.F."/>
            <person name="Wong A."/>
            <person name="Wong G.K."/>
            <person name="Wu C.I."/>
            <person name="Wu G."/>
            <person name="Yamamoto D."/>
            <person name="Yang H.P."/>
            <person name="Yang S.P."/>
            <person name="Yorke J.A."/>
            <person name="Yoshida K."/>
            <person name="Zdobnov E."/>
            <person name="Zhang P."/>
            <person name="Zhang Y."/>
            <person name="Zimin A.V."/>
            <person name="Baldwin J."/>
            <person name="Abdouelleil A."/>
            <person name="Abdulkadir J."/>
            <person name="Abebe A."/>
            <person name="Abera B."/>
            <person name="Abreu J."/>
            <person name="Acer S.C."/>
            <person name="Aftuck L."/>
            <person name="Alexander A."/>
            <person name="An P."/>
            <person name="Anderson E."/>
            <person name="Anderson S."/>
            <person name="Arachi H."/>
            <person name="Azer M."/>
            <person name="Bachantsang P."/>
            <person name="Barry A."/>
            <person name="Bayul T."/>
            <person name="Berlin A."/>
            <person name="Bessette D."/>
            <person name="Bloom T."/>
            <person name="Blye J."/>
            <person name="Boguslavskiy L."/>
            <person name="Bonnet C."/>
            <person name="Boukhgalter B."/>
            <person name="Bourzgui I."/>
            <person name="Brown A."/>
            <person name="Cahill P."/>
            <person name="Channer S."/>
            <person name="Cheshatsang Y."/>
            <person name="Chuda L."/>
            <person name="Citroen M."/>
            <person name="Collymore A."/>
            <person name="Cooke P."/>
            <person name="Costello M."/>
            <person name="D'Aco K."/>
            <person name="Daza R."/>
            <person name="De Haan G."/>
            <person name="DeGray S."/>
            <person name="DeMaso C."/>
            <person name="Dhargay N."/>
            <person name="Dooley K."/>
            <person name="Dooley E."/>
            <person name="Doricent M."/>
            <person name="Dorje P."/>
            <person name="Dorjee K."/>
            <person name="Dupes A."/>
            <person name="Elong R."/>
            <person name="Falk J."/>
            <person name="Farina A."/>
            <person name="Faro S."/>
            <person name="Ferguson D."/>
            <person name="Fisher S."/>
            <person name="Foley C.D."/>
            <person name="Franke A."/>
            <person name="Friedrich D."/>
            <person name="Gadbois L."/>
            <person name="Gearin G."/>
            <person name="Gearin C.R."/>
            <person name="Giannoukos G."/>
            <person name="Goode T."/>
            <person name="Graham J."/>
            <person name="Grandbois E."/>
            <person name="Grewal S."/>
            <person name="Gyaltsen K."/>
            <person name="Hafez N."/>
            <person name="Hagos B."/>
            <person name="Hall J."/>
            <person name="Henson C."/>
            <person name="Hollinger A."/>
            <person name="Honan T."/>
            <person name="Huard M.D."/>
            <person name="Hughes L."/>
            <person name="Hurhula B."/>
            <person name="Husby M.E."/>
            <person name="Kamat A."/>
            <person name="Kanga B."/>
            <person name="Kashin S."/>
            <person name="Khazanovich D."/>
            <person name="Kisner P."/>
            <person name="Lance K."/>
            <person name="Lara M."/>
            <person name="Lee W."/>
            <person name="Lennon N."/>
            <person name="Letendre F."/>
            <person name="LeVine R."/>
            <person name="Lipovsky A."/>
            <person name="Liu X."/>
            <person name="Liu J."/>
            <person name="Liu S."/>
            <person name="Lokyitsang T."/>
            <person name="Lokyitsang Y."/>
            <person name="Lubonja R."/>
            <person name="Lui A."/>
            <person name="MacDonald P."/>
            <person name="Magnisalis V."/>
            <person name="Maru K."/>
            <person name="Matthews C."/>
            <person name="McCusker W."/>
            <person name="McDonough S."/>
            <person name="Mehta T."/>
            <person name="Meldrim J."/>
            <person name="Meneus L."/>
            <person name="Mihai O."/>
            <person name="Mihalev A."/>
            <person name="Mihova T."/>
            <person name="Mittelman R."/>
            <person name="Mlenga V."/>
            <person name="Montmayeur A."/>
            <person name="Mulrain L."/>
            <person name="Navidi A."/>
            <person name="Naylor J."/>
            <person name="Negash T."/>
            <person name="Nguyen T."/>
            <person name="Nguyen N."/>
            <person name="Nicol R."/>
            <person name="Norbu C."/>
            <person name="Norbu N."/>
            <person name="Novod N."/>
            <person name="O'Neill B."/>
            <person name="Osman S."/>
            <person name="Markiewicz E."/>
            <person name="Oyono O.L."/>
            <person name="Patti C."/>
            <person name="Phunkhang P."/>
            <person name="Pierre F."/>
            <person name="Priest M."/>
            <person name="Raghuraman S."/>
            <person name="Rege F."/>
            <person name="Reyes R."/>
            <person name="Rise C."/>
            <person name="Rogov P."/>
            <person name="Ross K."/>
            <person name="Ryan E."/>
            <person name="Settipalli S."/>
            <person name="Shea T."/>
            <person name="Sherpa N."/>
            <person name="Shi L."/>
            <person name="Shih D."/>
            <person name="Sparrow T."/>
            <person name="Spaulding J."/>
            <person name="Stalker J."/>
            <person name="Stange-Thomann N."/>
            <person name="Stavropoulos S."/>
            <person name="Stone C."/>
            <person name="Strader C."/>
            <person name="Tesfaye S."/>
            <person name="Thomson T."/>
            <person name="Thoulutsang Y."/>
            <person name="Thoulutsang D."/>
            <person name="Topham K."/>
            <person name="Topping I."/>
            <person name="Tsamla T."/>
            <person name="Vassiliev H."/>
            <person name="Vo A."/>
            <person name="Wangchuk T."/>
            <person name="Wangdi T."/>
            <person name="Weiand M."/>
            <person name="Wilkinson J."/>
            <person name="Wilson A."/>
            <person name="Yadav S."/>
            <person name="Young G."/>
            <person name="Yu Q."/>
            <person name="Zembek L."/>
            <person name="Zhong D."/>
            <person name="Zimmer A."/>
            <person name="Zwirko Z."/>
            <person name="Jaffe D.B."/>
            <person name="Alvarez P."/>
            <person name="Brockman W."/>
            <person name="Butler J."/>
            <person name="Chin C."/>
            <person name="Gnerre S."/>
            <person name="Grabherr M."/>
            <person name="Kleber M."/>
            <person name="Mauceli E."/>
            <person name="MacCallum I."/>
        </authorList>
    </citation>
    <scope>NUCLEOTIDE SEQUENCE [LARGE SCALE GENOMIC DNA]</scope>
    <source>
        <strain evidence="6">Tucson 14030-0811.24</strain>
    </source>
</reference>
<comment type="similarity">
    <text evidence="2">Belongs to the peptidase S1 family. CLIP subfamily.</text>
</comment>
<dbReference type="GO" id="GO:0004252">
    <property type="term" value="F:serine-type endopeptidase activity"/>
    <property type="evidence" value="ECO:0007669"/>
    <property type="project" value="InterPro"/>
</dbReference>
<keyword evidence="1" id="KW-1015">Disulfide bond</keyword>
<dbReference type="InterPro" id="IPR051487">
    <property type="entry name" value="Ser/Thr_Proteases_Immune/Dev"/>
</dbReference>
<sequence length="279" mass="31481">MFVKLVLLIFVIGTVRAVTECGVLDESRLHDNDQTTYPNEYPWVGLLMNQDGGRLTHTRCNVIIIHELHVLTTASCVRKFQKQPRNAAVLLGIYNETHTPDNEFVCNAKGFCVPGPLLFQLADIKINPLADKDTGDNDLAILKLTEPINYTPYILPICLEGATEPDSLTSRNLPFSGFTHSNYLRGKGKAFIVSRQHCNLLTSSKTPWPQNQFCGFPPKTTRFYEATALMGVNVVKDVPENFYLVAILAKMYKSGVVNTMIYQDLRPWRDWIKENIKSS</sequence>
<dbReference type="AlphaFoldDB" id="B4NFT7"/>
<feature type="chain" id="PRO_5006458409" description="Peptidase S1 domain-containing protein" evidence="3">
    <location>
        <begin position="18"/>
        <end position="279"/>
    </location>
</feature>
<dbReference type="InterPro" id="IPR009003">
    <property type="entry name" value="Peptidase_S1_PA"/>
</dbReference>
<dbReference type="PANTHER" id="PTHR24256">
    <property type="entry name" value="TRYPTASE-RELATED"/>
    <property type="match status" value="1"/>
</dbReference>
<evidence type="ECO:0000313" key="5">
    <source>
        <dbReference type="EMBL" id="EDW83154.2"/>
    </source>
</evidence>
<evidence type="ECO:0000259" key="4">
    <source>
        <dbReference type="PROSITE" id="PS50240"/>
    </source>
</evidence>
<organism evidence="5 6">
    <name type="scientific">Drosophila willistoni</name>
    <name type="common">Fruit fly</name>
    <dbReference type="NCBI Taxonomy" id="7260"/>
    <lineage>
        <taxon>Eukaryota</taxon>
        <taxon>Metazoa</taxon>
        <taxon>Ecdysozoa</taxon>
        <taxon>Arthropoda</taxon>
        <taxon>Hexapoda</taxon>
        <taxon>Insecta</taxon>
        <taxon>Pterygota</taxon>
        <taxon>Neoptera</taxon>
        <taxon>Endopterygota</taxon>
        <taxon>Diptera</taxon>
        <taxon>Brachycera</taxon>
        <taxon>Muscomorpha</taxon>
        <taxon>Ephydroidea</taxon>
        <taxon>Drosophilidae</taxon>
        <taxon>Drosophila</taxon>
        <taxon>Sophophora</taxon>
    </lineage>
</organism>
<dbReference type="Gene3D" id="2.40.10.10">
    <property type="entry name" value="Trypsin-like serine proteases"/>
    <property type="match status" value="1"/>
</dbReference>
<dbReference type="eggNOG" id="KOG3627">
    <property type="taxonomic scope" value="Eukaryota"/>
</dbReference>
<dbReference type="HOGENOM" id="CLU_006842_10_0_1"/>
<feature type="domain" description="Peptidase S1" evidence="4">
    <location>
        <begin position="11"/>
        <end position="277"/>
    </location>
</feature>
<gene>
    <name evidence="5" type="primary">Dwil\GK22701</name>
    <name evidence="5" type="ORF">Dwil_GK22701</name>
</gene>
<dbReference type="InterPro" id="IPR043504">
    <property type="entry name" value="Peptidase_S1_PA_chymotrypsin"/>
</dbReference>